<accession>R0KZA6</accession>
<name>R0KZA6_ANAPL</name>
<proteinExistence type="predicted"/>
<dbReference type="AlphaFoldDB" id="R0KZA6"/>
<protein>
    <submittedName>
        <fullName evidence="2">Uncharacterized protein</fullName>
    </submittedName>
</protein>
<evidence type="ECO:0000256" key="1">
    <source>
        <dbReference type="SAM" id="MobiDB-lite"/>
    </source>
</evidence>
<dbReference type="Proteomes" id="UP000296049">
    <property type="component" value="Unassembled WGS sequence"/>
</dbReference>
<evidence type="ECO:0000313" key="3">
    <source>
        <dbReference type="Proteomes" id="UP000296049"/>
    </source>
</evidence>
<reference evidence="3" key="1">
    <citation type="journal article" date="2013" name="Nat. Genet.">
        <title>The duck genome and transcriptome provide insight into an avian influenza virus reservoir species.</title>
        <authorList>
            <person name="Huang Y."/>
            <person name="Li Y."/>
            <person name="Burt D.W."/>
            <person name="Chen H."/>
            <person name="Zhang Y."/>
            <person name="Qian W."/>
            <person name="Kim H."/>
            <person name="Gan S."/>
            <person name="Zhao Y."/>
            <person name="Li J."/>
            <person name="Yi K."/>
            <person name="Feng H."/>
            <person name="Zhu P."/>
            <person name="Li B."/>
            <person name="Liu Q."/>
            <person name="Fairley S."/>
            <person name="Magor K.E."/>
            <person name="Du Z."/>
            <person name="Hu X."/>
            <person name="Goodman L."/>
            <person name="Tafer H."/>
            <person name="Vignal A."/>
            <person name="Lee T."/>
            <person name="Kim K.W."/>
            <person name="Sheng Z."/>
            <person name="An Y."/>
            <person name="Searle S."/>
            <person name="Herrero J."/>
            <person name="Groenen M.A."/>
            <person name="Crooijmans R.P."/>
            <person name="Faraut T."/>
            <person name="Cai Q."/>
            <person name="Webster R.G."/>
            <person name="Aldridge J.R."/>
            <person name="Warren W.C."/>
            <person name="Bartschat S."/>
            <person name="Kehr S."/>
            <person name="Marz M."/>
            <person name="Stadler P.F."/>
            <person name="Smith J."/>
            <person name="Kraus R.H."/>
            <person name="Zhao Y."/>
            <person name="Ren L."/>
            <person name="Fei J."/>
            <person name="Morisson M."/>
            <person name="Kaiser P."/>
            <person name="Griffin D.K."/>
            <person name="Rao M."/>
            <person name="Pitel F."/>
            <person name="Wang J."/>
            <person name="Li N."/>
        </authorList>
    </citation>
    <scope>NUCLEOTIDE SEQUENCE [LARGE SCALE GENOMIC DNA]</scope>
</reference>
<feature type="region of interest" description="Disordered" evidence="1">
    <location>
        <begin position="199"/>
        <end position="237"/>
    </location>
</feature>
<gene>
    <name evidence="2" type="ORF">Anapl_17468</name>
</gene>
<evidence type="ECO:0000313" key="2">
    <source>
        <dbReference type="EMBL" id="EOA93312.1"/>
    </source>
</evidence>
<keyword evidence="3" id="KW-1185">Reference proteome</keyword>
<organism evidence="2 3">
    <name type="scientific">Anas platyrhynchos</name>
    <name type="common">Mallard</name>
    <name type="synonym">Anas boschas</name>
    <dbReference type="NCBI Taxonomy" id="8839"/>
    <lineage>
        <taxon>Eukaryota</taxon>
        <taxon>Metazoa</taxon>
        <taxon>Chordata</taxon>
        <taxon>Craniata</taxon>
        <taxon>Vertebrata</taxon>
        <taxon>Euteleostomi</taxon>
        <taxon>Archelosauria</taxon>
        <taxon>Archosauria</taxon>
        <taxon>Dinosauria</taxon>
        <taxon>Saurischia</taxon>
        <taxon>Theropoda</taxon>
        <taxon>Coelurosauria</taxon>
        <taxon>Aves</taxon>
        <taxon>Neognathae</taxon>
        <taxon>Galloanserae</taxon>
        <taxon>Anseriformes</taxon>
        <taxon>Anatidae</taxon>
        <taxon>Anatinae</taxon>
        <taxon>Anas</taxon>
    </lineage>
</organism>
<dbReference type="EMBL" id="KB746935">
    <property type="protein sequence ID" value="EOA93312.1"/>
    <property type="molecule type" value="Genomic_DNA"/>
</dbReference>
<sequence>MPRSYPQGDYCHSRQRPEHHKAVSVALGAWHSPKAQDRHLRTTWCCSQEAKGDKNKLKKIERHQDGKGTPVVNEESLRTTKNILPEGRRKTGNTALPCGDATFRTSFLQGRQIPGTEKGGMARDGEAVAQHLCSKGRACWRQLGKGPSPPRAGSLFHHLANSSFPGSLQSLQEQAGLRCPDHRAWQCCSAIGSPDGADCSEVQAQQGSDRALRSRVGETLPHATDVATPGSPQPHVL</sequence>